<proteinExistence type="predicted"/>
<feature type="signal peptide" evidence="2">
    <location>
        <begin position="1"/>
        <end position="18"/>
    </location>
</feature>
<dbReference type="OrthoDB" id="4584900at2759"/>
<keyword evidence="2" id="KW-0732">Signal</keyword>
<evidence type="ECO:0000256" key="2">
    <source>
        <dbReference type="SAM" id="SignalP"/>
    </source>
</evidence>
<dbReference type="AlphaFoldDB" id="A0A8H6X2I3"/>
<evidence type="ECO:0000313" key="3">
    <source>
        <dbReference type="EMBL" id="KAF7333059.1"/>
    </source>
</evidence>
<protein>
    <submittedName>
        <fullName evidence="3">Uncharacterized protein</fullName>
    </submittedName>
</protein>
<gene>
    <name evidence="3" type="ORF">MVEN_02412500</name>
</gene>
<reference evidence="3" key="1">
    <citation type="submission" date="2020-05" db="EMBL/GenBank/DDBJ databases">
        <title>Mycena genomes resolve the evolution of fungal bioluminescence.</title>
        <authorList>
            <person name="Tsai I.J."/>
        </authorList>
    </citation>
    <scope>NUCLEOTIDE SEQUENCE</scope>
    <source>
        <strain evidence="3">CCC161011</strain>
    </source>
</reference>
<evidence type="ECO:0000256" key="1">
    <source>
        <dbReference type="SAM" id="MobiDB-lite"/>
    </source>
</evidence>
<feature type="chain" id="PRO_5034111881" evidence="2">
    <location>
        <begin position="19"/>
        <end position="293"/>
    </location>
</feature>
<keyword evidence="4" id="KW-1185">Reference proteome</keyword>
<evidence type="ECO:0000313" key="4">
    <source>
        <dbReference type="Proteomes" id="UP000620124"/>
    </source>
</evidence>
<dbReference type="Proteomes" id="UP000620124">
    <property type="component" value="Unassembled WGS sequence"/>
</dbReference>
<comment type="caution">
    <text evidence="3">The sequence shown here is derived from an EMBL/GenBank/DDBJ whole genome shotgun (WGS) entry which is preliminary data.</text>
</comment>
<organism evidence="3 4">
    <name type="scientific">Mycena venus</name>
    <dbReference type="NCBI Taxonomy" id="2733690"/>
    <lineage>
        <taxon>Eukaryota</taxon>
        <taxon>Fungi</taxon>
        <taxon>Dikarya</taxon>
        <taxon>Basidiomycota</taxon>
        <taxon>Agaricomycotina</taxon>
        <taxon>Agaricomycetes</taxon>
        <taxon>Agaricomycetidae</taxon>
        <taxon>Agaricales</taxon>
        <taxon>Marasmiineae</taxon>
        <taxon>Mycenaceae</taxon>
        <taxon>Mycena</taxon>
    </lineage>
</organism>
<accession>A0A8H6X2I3</accession>
<dbReference type="EMBL" id="JACAZI010000031">
    <property type="protein sequence ID" value="KAF7333059.1"/>
    <property type="molecule type" value="Genomic_DNA"/>
</dbReference>
<feature type="region of interest" description="Disordered" evidence="1">
    <location>
        <begin position="204"/>
        <end position="223"/>
    </location>
</feature>
<name>A0A8H6X2I3_9AGAR</name>
<sequence>MRAFAILSGLAALSSVVAAPLSGCTSELFCESSAALDARSGGVCLAELCVDGNQTAAPLKRDAPVPSKASVYADLPNSERLARGFPLKPPARRTKAARDGAASPVPSYTAKGHLLVRNAGDNSVIGYASKTVSTATLITPDLVNALTVSITLPVGATSGSQLNLAQVDSPNAFTSFGLVQGRDSTTTDISTGSFNYLYISSTNDTPAGSSPQQPGNMPSNSLGITRSSESAVWTIDIVSGTVFPTWINSGGVAATTQLFTQSNALYAGGDADAFRARYPSPVTLITLTWVPAV</sequence>